<keyword evidence="2" id="KW-0732">Signal</keyword>
<dbReference type="EMBL" id="JACEOL010000018">
    <property type="protein sequence ID" value="MBA4601772.1"/>
    <property type="molecule type" value="Genomic_DNA"/>
</dbReference>
<dbReference type="PROSITE" id="PS51257">
    <property type="entry name" value="PROKAR_LIPOPROTEIN"/>
    <property type="match status" value="1"/>
</dbReference>
<dbReference type="Proteomes" id="UP000538292">
    <property type="component" value="Unassembled WGS sequence"/>
</dbReference>
<organism evidence="3 4">
    <name type="scientific">Thermoactinomyces mirandus</name>
    <dbReference type="NCBI Taxonomy" id="2756294"/>
    <lineage>
        <taxon>Bacteria</taxon>
        <taxon>Bacillati</taxon>
        <taxon>Bacillota</taxon>
        <taxon>Bacilli</taxon>
        <taxon>Bacillales</taxon>
        <taxon>Thermoactinomycetaceae</taxon>
        <taxon>Thermoactinomyces</taxon>
    </lineage>
</organism>
<protein>
    <recommendedName>
        <fullName evidence="5">Lipoprotein</fullName>
    </recommendedName>
</protein>
<keyword evidence="4" id="KW-1185">Reference proteome</keyword>
<accession>A0A7W1XRD3</accession>
<feature type="signal peptide" evidence="2">
    <location>
        <begin position="1"/>
        <end position="21"/>
    </location>
</feature>
<keyword evidence="1" id="KW-0175">Coiled coil</keyword>
<evidence type="ECO:0000256" key="1">
    <source>
        <dbReference type="SAM" id="Coils"/>
    </source>
</evidence>
<evidence type="ECO:0000313" key="3">
    <source>
        <dbReference type="EMBL" id="MBA4601772.1"/>
    </source>
</evidence>
<feature type="chain" id="PRO_5031572281" description="Lipoprotein" evidence="2">
    <location>
        <begin position="22"/>
        <end position="213"/>
    </location>
</feature>
<gene>
    <name evidence="3" type="ORF">H2C83_05445</name>
</gene>
<name>A0A7W1XRD3_9BACL</name>
<sequence length="213" mass="25073">MLKKALILFCSFFLLTGCSFFTDYHLTNQLVDSIDQLVKQENANDWTRKNMDMHYKNMELSMNEFNRTIQETGNADPDKLKKLLKEMDMIIAELGKYKAEEDSIRQQLAQQIETAQKLSDEKKQLVMPALNHFKQLVERESRLAEVNILILQTNKKYYSALVKKVKPPKDQYEQLNKERKQLLKEIQSLIPQFNQSWEKLSQEITGQPLKKTN</sequence>
<feature type="coiled-coil region" evidence="1">
    <location>
        <begin position="80"/>
        <end position="125"/>
    </location>
</feature>
<evidence type="ECO:0000313" key="4">
    <source>
        <dbReference type="Proteomes" id="UP000538292"/>
    </source>
</evidence>
<evidence type="ECO:0000256" key="2">
    <source>
        <dbReference type="SAM" id="SignalP"/>
    </source>
</evidence>
<evidence type="ECO:0008006" key="5">
    <source>
        <dbReference type="Google" id="ProtNLM"/>
    </source>
</evidence>
<dbReference type="AlphaFoldDB" id="A0A7W1XRD3"/>
<reference evidence="3 4" key="1">
    <citation type="submission" date="2020-07" db="EMBL/GenBank/DDBJ databases">
        <title>Thermoactinomyces phylogeny.</title>
        <authorList>
            <person name="Dunlap C."/>
        </authorList>
    </citation>
    <scope>NUCLEOTIDE SEQUENCE [LARGE SCALE GENOMIC DNA]</scope>
    <source>
        <strain evidence="3 4">AMNI-1</strain>
    </source>
</reference>
<proteinExistence type="predicted"/>
<dbReference type="RefSeq" id="WP_181738611.1">
    <property type="nucleotide sequence ID" value="NZ_JACEOL010000018.1"/>
</dbReference>
<comment type="caution">
    <text evidence="3">The sequence shown here is derived from an EMBL/GenBank/DDBJ whole genome shotgun (WGS) entry which is preliminary data.</text>
</comment>